<dbReference type="EMBL" id="MLJW01000001">
    <property type="protein sequence ID" value="OIR19339.1"/>
    <property type="molecule type" value="Genomic_DNA"/>
</dbReference>
<evidence type="ECO:0000256" key="3">
    <source>
        <dbReference type="ARBA" id="ARBA00023004"/>
    </source>
</evidence>
<name>A0A1J5TGR3_9ZZZZ</name>
<dbReference type="GO" id="GO:0020037">
    <property type="term" value="F:heme binding"/>
    <property type="evidence" value="ECO:0007669"/>
    <property type="project" value="InterPro"/>
</dbReference>
<dbReference type="InterPro" id="IPR036909">
    <property type="entry name" value="Cyt_c-like_dom_sf"/>
</dbReference>
<dbReference type="Gene3D" id="1.10.760.10">
    <property type="entry name" value="Cytochrome c-like domain"/>
    <property type="match status" value="1"/>
</dbReference>
<proteinExistence type="predicted"/>
<protein>
    <submittedName>
        <fullName evidence="6">Cytochrome C oxidase, mono-heme subunit/FixO</fullName>
    </submittedName>
</protein>
<dbReference type="GO" id="GO:0009055">
    <property type="term" value="F:electron transfer activity"/>
    <property type="evidence" value="ECO:0007669"/>
    <property type="project" value="InterPro"/>
</dbReference>
<evidence type="ECO:0000259" key="5">
    <source>
        <dbReference type="PROSITE" id="PS51007"/>
    </source>
</evidence>
<feature type="transmembrane region" description="Helical" evidence="4">
    <location>
        <begin position="12"/>
        <end position="31"/>
    </location>
</feature>
<sequence length="318" mass="35163">MAGFREYKIGSRIFAVALGGSMCITLLLPSINIAAVSSTEVALTKQLSVGHETGFNLDDPFLQGKNKPLVVALKTDPKSNSPLGEAVSVYVYQSGTSFPAGVLHPRILGEGIQQLSVEQGHITDAQKATGAVFAVSKGSYQGKQYNFIENLTATKGWTPADVMRVAKDEDVSHAGAGKTMFVREGCWWCHTLLPEQTQDWQVFGAPPMLGDFNGESPTAFGSDRKAPDLMHVGSRNSSKEWMMMHFFNPRLVQPHSIMPRFDYLWGEKDASGQKIDYDKWRAEYNDYREGKRVTPPEVPSYASDSEIRSLIDFMLSLK</sequence>
<dbReference type="InterPro" id="IPR009056">
    <property type="entry name" value="Cyt_c-like_dom"/>
</dbReference>
<accession>A0A1J5TGR3</accession>
<dbReference type="InterPro" id="IPR003468">
    <property type="entry name" value="Cyt_c_oxidase_monohaem-su/FixO"/>
</dbReference>
<keyword evidence="4" id="KW-1133">Transmembrane helix</keyword>
<reference evidence="6" key="1">
    <citation type="submission" date="2016-10" db="EMBL/GenBank/DDBJ databases">
        <title>Sequence of Gallionella enrichment culture.</title>
        <authorList>
            <person name="Poehlein A."/>
            <person name="Muehling M."/>
            <person name="Daniel R."/>
        </authorList>
    </citation>
    <scope>NUCLEOTIDE SEQUENCE</scope>
</reference>
<dbReference type="AlphaFoldDB" id="A0A1J5TGR3"/>
<dbReference type="PROSITE" id="PS51007">
    <property type="entry name" value="CYTC"/>
    <property type="match status" value="1"/>
</dbReference>
<keyword evidence="2" id="KW-0479">Metal-binding</keyword>
<dbReference type="SUPFAM" id="SSF46626">
    <property type="entry name" value="Cytochrome c"/>
    <property type="match status" value="1"/>
</dbReference>
<evidence type="ECO:0000256" key="4">
    <source>
        <dbReference type="SAM" id="Phobius"/>
    </source>
</evidence>
<gene>
    <name evidence="6" type="ORF">GALL_02190</name>
</gene>
<comment type="caution">
    <text evidence="6">The sequence shown here is derived from an EMBL/GenBank/DDBJ whole genome shotgun (WGS) entry which is preliminary data.</text>
</comment>
<evidence type="ECO:0000256" key="2">
    <source>
        <dbReference type="ARBA" id="ARBA00022723"/>
    </source>
</evidence>
<feature type="domain" description="Cytochrome c" evidence="5">
    <location>
        <begin position="172"/>
        <end position="318"/>
    </location>
</feature>
<keyword evidence="1" id="KW-0349">Heme</keyword>
<dbReference type="GO" id="GO:0046872">
    <property type="term" value="F:metal ion binding"/>
    <property type="evidence" value="ECO:0007669"/>
    <property type="project" value="UniProtKB-KW"/>
</dbReference>
<keyword evidence="3" id="KW-0408">Iron</keyword>
<evidence type="ECO:0000256" key="1">
    <source>
        <dbReference type="ARBA" id="ARBA00022617"/>
    </source>
</evidence>
<evidence type="ECO:0000313" key="6">
    <source>
        <dbReference type="EMBL" id="OIR19339.1"/>
    </source>
</evidence>
<organism evidence="6">
    <name type="scientific">mine drainage metagenome</name>
    <dbReference type="NCBI Taxonomy" id="410659"/>
    <lineage>
        <taxon>unclassified sequences</taxon>
        <taxon>metagenomes</taxon>
        <taxon>ecological metagenomes</taxon>
    </lineage>
</organism>
<dbReference type="Pfam" id="PF02433">
    <property type="entry name" value="FixO"/>
    <property type="match status" value="1"/>
</dbReference>
<keyword evidence="4" id="KW-0812">Transmembrane</keyword>
<keyword evidence="4" id="KW-0472">Membrane</keyword>